<feature type="transmembrane region" description="Helical" evidence="7">
    <location>
        <begin position="89"/>
        <end position="107"/>
    </location>
</feature>
<evidence type="ECO:0000256" key="6">
    <source>
        <dbReference type="ARBA" id="ARBA00023136"/>
    </source>
</evidence>
<keyword evidence="5" id="KW-0496">Mitochondrion</keyword>
<evidence type="ECO:0000313" key="9">
    <source>
        <dbReference type="Proteomes" id="UP001583186"/>
    </source>
</evidence>
<proteinExistence type="predicted"/>
<dbReference type="EMBL" id="JAWCUI010000013">
    <property type="protein sequence ID" value="KAL1899141.1"/>
    <property type="molecule type" value="Genomic_DNA"/>
</dbReference>
<sequence length="206" mass="21984">MTSGHGDGSGDSDVYQPQDALYAGVKGTAVVGGAGLFLSAIQNSLQKRNVGAWGVFTRTGGTVASFAAVGGVFEFSRTAMANLRQKNDAYNTAFGGFLAGSVFGLSSGRMPRIVGMGAFTAIVLGVFDFTGGKLTGWARETDEDRFERKEYLRKNRRRSGEETIAQLGDGRGGMIHSPNYDELRAERLKEKYGYEIKTASADPNAA</sequence>
<dbReference type="Pfam" id="PF02466">
    <property type="entry name" value="Tim17"/>
    <property type="match status" value="1"/>
</dbReference>
<evidence type="ECO:0000256" key="5">
    <source>
        <dbReference type="ARBA" id="ARBA00023128"/>
    </source>
</evidence>
<comment type="caution">
    <text evidence="8">The sequence shown here is derived from an EMBL/GenBank/DDBJ whole genome shotgun (WGS) entry which is preliminary data.</text>
</comment>
<evidence type="ECO:0000256" key="4">
    <source>
        <dbReference type="ARBA" id="ARBA00022989"/>
    </source>
</evidence>
<keyword evidence="3" id="KW-0999">Mitochondrion inner membrane</keyword>
<feature type="transmembrane region" description="Helical" evidence="7">
    <location>
        <begin position="20"/>
        <end position="41"/>
    </location>
</feature>
<evidence type="ECO:0000256" key="2">
    <source>
        <dbReference type="ARBA" id="ARBA00022692"/>
    </source>
</evidence>
<reference evidence="8 9" key="1">
    <citation type="journal article" date="2024" name="IMA Fungus">
        <title>IMA Genome - F19 : A genome assembly and annotation guide to empower mycologists, including annotated draft genome sequences of Ceratocystis pirilliformis, Diaporthe australafricana, Fusarium ophioides, Paecilomyces lecythidis, and Sporothrix stenoceras.</title>
        <authorList>
            <person name="Aylward J."/>
            <person name="Wilson A.M."/>
            <person name="Visagie C.M."/>
            <person name="Spraker J."/>
            <person name="Barnes I."/>
            <person name="Buitendag C."/>
            <person name="Ceriani C."/>
            <person name="Del Mar Angel L."/>
            <person name="du Plessis D."/>
            <person name="Fuchs T."/>
            <person name="Gasser K."/>
            <person name="Kramer D."/>
            <person name="Li W."/>
            <person name="Munsamy K."/>
            <person name="Piso A."/>
            <person name="Price J.L."/>
            <person name="Sonnekus B."/>
            <person name="Thomas C."/>
            <person name="van der Nest A."/>
            <person name="van Dijk A."/>
            <person name="van Heerden A."/>
            <person name="van Vuuren N."/>
            <person name="Yilmaz N."/>
            <person name="Duong T.A."/>
            <person name="van der Merwe N.A."/>
            <person name="Wingfield M.J."/>
            <person name="Wingfield B.D."/>
        </authorList>
    </citation>
    <scope>NUCLEOTIDE SEQUENCE [LARGE SCALE GENOMIC DNA]</scope>
    <source>
        <strain evidence="8 9">CMW 5346</strain>
    </source>
</reference>
<dbReference type="Proteomes" id="UP001583186">
    <property type="component" value="Unassembled WGS sequence"/>
</dbReference>
<comment type="subcellular location">
    <subcellularLocation>
        <location evidence="1">Mitochondrion inner membrane</location>
        <topology evidence="1">Multi-pass membrane protein</topology>
    </subcellularLocation>
</comment>
<organism evidence="8 9">
    <name type="scientific">Sporothrix stenoceras</name>
    <dbReference type="NCBI Taxonomy" id="5173"/>
    <lineage>
        <taxon>Eukaryota</taxon>
        <taxon>Fungi</taxon>
        <taxon>Dikarya</taxon>
        <taxon>Ascomycota</taxon>
        <taxon>Pezizomycotina</taxon>
        <taxon>Sordariomycetes</taxon>
        <taxon>Sordariomycetidae</taxon>
        <taxon>Ophiostomatales</taxon>
        <taxon>Ophiostomataceae</taxon>
        <taxon>Sporothrix</taxon>
    </lineage>
</organism>
<dbReference type="InterPro" id="IPR039205">
    <property type="entry name" value="NDUFA11"/>
</dbReference>
<name>A0ABR3ZGF4_9PEZI</name>
<keyword evidence="2 7" id="KW-0812">Transmembrane</keyword>
<protein>
    <recommendedName>
        <fullName evidence="10">NADH-ubiquinone oxidoreductase 213 kDa subunit</fullName>
    </recommendedName>
</protein>
<dbReference type="PANTHER" id="PTHR21382">
    <property type="entry name" value="NADH-UBIQUINONE OXIDOREDUCTASE SUBUNIT"/>
    <property type="match status" value="1"/>
</dbReference>
<gene>
    <name evidence="8" type="ORF">Sste5346_003063</name>
</gene>
<keyword evidence="4 7" id="KW-1133">Transmembrane helix</keyword>
<feature type="transmembrane region" description="Helical" evidence="7">
    <location>
        <begin position="113"/>
        <end position="130"/>
    </location>
</feature>
<accession>A0ABR3ZGF4</accession>
<keyword evidence="9" id="KW-1185">Reference proteome</keyword>
<dbReference type="PANTHER" id="PTHR21382:SF1">
    <property type="entry name" value="NADH DEHYDROGENASE [UBIQUINONE] 1 ALPHA SUBCOMPLEX SUBUNIT 11"/>
    <property type="match status" value="1"/>
</dbReference>
<evidence type="ECO:0000256" key="1">
    <source>
        <dbReference type="ARBA" id="ARBA00004448"/>
    </source>
</evidence>
<evidence type="ECO:0000313" key="8">
    <source>
        <dbReference type="EMBL" id="KAL1899141.1"/>
    </source>
</evidence>
<keyword evidence="6 7" id="KW-0472">Membrane</keyword>
<evidence type="ECO:0000256" key="7">
    <source>
        <dbReference type="SAM" id="Phobius"/>
    </source>
</evidence>
<evidence type="ECO:0008006" key="10">
    <source>
        <dbReference type="Google" id="ProtNLM"/>
    </source>
</evidence>
<evidence type="ECO:0000256" key="3">
    <source>
        <dbReference type="ARBA" id="ARBA00022792"/>
    </source>
</evidence>